<dbReference type="GO" id="GO:0005524">
    <property type="term" value="F:ATP binding"/>
    <property type="evidence" value="ECO:0007669"/>
    <property type="project" value="UniProtKB-KW"/>
</dbReference>
<organism evidence="7 8">
    <name type="scientific">Chondromyces apiculatus DSM 436</name>
    <dbReference type="NCBI Taxonomy" id="1192034"/>
    <lineage>
        <taxon>Bacteria</taxon>
        <taxon>Pseudomonadati</taxon>
        <taxon>Myxococcota</taxon>
        <taxon>Polyangia</taxon>
        <taxon>Polyangiales</taxon>
        <taxon>Polyangiaceae</taxon>
        <taxon>Chondromyces</taxon>
    </lineage>
</organism>
<evidence type="ECO:0000259" key="6">
    <source>
        <dbReference type="PROSITE" id="PS50011"/>
    </source>
</evidence>
<dbReference type="InterPro" id="IPR008271">
    <property type="entry name" value="Ser/Thr_kinase_AS"/>
</dbReference>
<dbReference type="STRING" id="1192034.CAP_3283"/>
<evidence type="ECO:0000256" key="4">
    <source>
        <dbReference type="ARBA" id="ARBA00022840"/>
    </source>
</evidence>
<dbReference type="Pfam" id="PF00069">
    <property type="entry name" value="Pkinase"/>
    <property type="match status" value="1"/>
</dbReference>
<evidence type="ECO:0000256" key="3">
    <source>
        <dbReference type="ARBA" id="ARBA00022777"/>
    </source>
</evidence>
<dbReference type="EMBL" id="ASRX01000024">
    <property type="protein sequence ID" value="EYF05366.1"/>
    <property type="molecule type" value="Genomic_DNA"/>
</dbReference>
<dbReference type="SUPFAM" id="SSF56112">
    <property type="entry name" value="Protein kinase-like (PK-like)"/>
    <property type="match status" value="1"/>
</dbReference>
<keyword evidence="2" id="KW-0547">Nucleotide-binding</keyword>
<feature type="transmembrane region" description="Helical" evidence="5">
    <location>
        <begin position="332"/>
        <end position="349"/>
    </location>
</feature>
<dbReference type="Gene3D" id="3.30.200.20">
    <property type="entry name" value="Phosphorylase Kinase, domain 1"/>
    <property type="match status" value="1"/>
</dbReference>
<keyword evidence="1" id="KW-0808">Transferase</keyword>
<dbReference type="AlphaFoldDB" id="A0A017T9R4"/>
<gene>
    <name evidence="7" type="ORF">CAP_3283</name>
</gene>
<keyword evidence="4" id="KW-0067">ATP-binding</keyword>
<dbReference type="PANTHER" id="PTHR43289:SF6">
    <property type="entry name" value="SERINE_THREONINE-PROTEIN KINASE NEKL-3"/>
    <property type="match status" value="1"/>
</dbReference>
<evidence type="ECO:0000256" key="2">
    <source>
        <dbReference type="ARBA" id="ARBA00022741"/>
    </source>
</evidence>
<dbReference type="InterPro" id="IPR011009">
    <property type="entry name" value="Kinase-like_dom_sf"/>
</dbReference>
<dbReference type="PROSITE" id="PS50011">
    <property type="entry name" value="PROTEIN_KINASE_DOM"/>
    <property type="match status" value="1"/>
</dbReference>
<reference evidence="7 8" key="1">
    <citation type="submission" date="2013-05" db="EMBL/GenBank/DDBJ databases">
        <title>Genome assembly of Chondromyces apiculatus DSM 436.</title>
        <authorList>
            <person name="Sharma G."/>
            <person name="Khatri I."/>
            <person name="Kaur C."/>
            <person name="Mayilraj S."/>
            <person name="Subramanian S."/>
        </authorList>
    </citation>
    <scope>NUCLEOTIDE SEQUENCE [LARGE SCALE GENOMIC DNA]</scope>
    <source>
        <strain evidence="7 8">DSM 436</strain>
    </source>
</reference>
<dbReference type="CDD" id="cd14014">
    <property type="entry name" value="STKc_PknB_like"/>
    <property type="match status" value="1"/>
</dbReference>
<keyword evidence="5" id="KW-0472">Membrane</keyword>
<keyword evidence="5" id="KW-1133">Transmembrane helix</keyword>
<dbReference type="SMART" id="SM00220">
    <property type="entry name" value="S_TKc"/>
    <property type="match status" value="1"/>
</dbReference>
<feature type="domain" description="Protein kinase" evidence="6">
    <location>
        <begin position="1"/>
        <end position="257"/>
    </location>
</feature>
<dbReference type="PANTHER" id="PTHR43289">
    <property type="entry name" value="MITOGEN-ACTIVATED PROTEIN KINASE KINASE KINASE 20-RELATED"/>
    <property type="match status" value="1"/>
</dbReference>
<comment type="caution">
    <text evidence="7">The sequence shown here is derived from an EMBL/GenBank/DDBJ whole genome shotgun (WGS) entry which is preliminary data.</text>
</comment>
<accession>A0A017T9R4</accession>
<name>A0A017T9R4_9BACT</name>
<dbReference type="InterPro" id="IPR000719">
    <property type="entry name" value="Prot_kinase_dom"/>
</dbReference>
<proteinExistence type="predicted"/>
<keyword evidence="5" id="KW-0812">Transmembrane</keyword>
<evidence type="ECO:0000256" key="1">
    <source>
        <dbReference type="ARBA" id="ARBA00022679"/>
    </source>
</evidence>
<evidence type="ECO:0000256" key="5">
    <source>
        <dbReference type="SAM" id="Phobius"/>
    </source>
</evidence>
<dbReference type="Proteomes" id="UP000019678">
    <property type="component" value="Unassembled WGS sequence"/>
</dbReference>
<dbReference type="Gene3D" id="1.10.510.10">
    <property type="entry name" value="Transferase(Phosphotransferase) domain 1"/>
    <property type="match status" value="1"/>
</dbReference>
<dbReference type="eggNOG" id="COG0515">
    <property type="taxonomic scope" value="Bacteria"/>
</dbReference>
<evidence type="ECO:0000313" key="7">
    <source>
        <dbReference type="EMBL" id="EYF05366.1"/>
    </source>
</evidence>
<protein>
    <recommendedName>
        <fullName evidence="6">Protein kinase domain-containing protein</fullName>
    </recommendedName>
</protein>
<evidence type="ECO:0000313" key="8">
    <source>
        <dbReference type="Proteomes" id="UP000019678"/>
    </source>
</evidence>
<keyword evidence="3" id="KW-0418">Kinase</keyword>
<dbReference type="GO" id="GO:0004674">
    <property type="term" value="F:protein serine/threonine kinase activity"/>
    <property type="evidence" value="ECO:0007669"/>
    <property type="project" value="TreeGrafter"/>
</dbReference>
<keyword evidence="8" id="KW-1185">Reference proteome</keyword>
<dbReference type="PROSITE" id="PS00108">
    <property type="entry name" value="PROTEIN_KINASE_ST"/>
    <property type="match status" value="1"/>
</dbReference>
<sequence length="364" mass="38674">MGTVWGARHVTLGSPVALKFMSKALVEDSLALTRFSREAEAAARIRSPHVVQVLDHGVERGTPYIIMEWLEGEDLGTRLRRERRLPMDQLALLAAQAARALGAAHEVGVIHRDLKPGNIFLSRSHGGEEVVKLLDFGVAKVMSPVAHATTEATATGMMVGTPDYMSPEQVRSSKEIDHRTDLWALGVILYLALTGHKPFKGGSLGEVILRICTAPLVPPSQLVPGLSPAVDLFFARACARDLTERFQSAAELSASFMAVTQSVMVFQGVPPSGRDSGTPSVNPALIPGVPGHAGMPSSVSGGIAGGGNGMRDLPSGQVIYVPSPTSRGPSPITALLFALIFLMLVLAIAQEHIQNALRLLKTIP</sequence>